<feature type="compositionally biased region" description="Polar residues" evidence="1">
    <location>
        <begin position="318"/>
        <end position="331"/>
    </location>
</feature>
<keyword evidence="2" id="KW-0812">Transmembrane</keyword>
<evidence type="ECO:0000313" key="4">
    <source>
        <dbReference type="Proteomes" id="UP000198542"/>
    </source>
</evidence>
<proteinExistence type="predicted"/>
<feature type="compositionally biased region" description="Polar residues" evidence="1">
    <location>
        <begin position="278"/>
        <end position="289"/>
    </location>
</feature>
<protein>
    <submittedName>
        <fullName evidence="3">RHS repeat-associated core domain-containing protein</fullName>
    </submittedName>
</protein>
<dbReference type="Proteomes" id="UP000198542">
    <property type="component" value="Unassembled WGS sequence"/>
</dbReference>
<reference evidence="4" key="1">
    <citation type="submission" date="2016-10" db="EMBL/GenBank/DDBJ databases">
        <authorList>
            <person name="Varghese N."/>
            <person name="Submissions S."/>
        </authorList>
    </citation>
    <scope>NUCLEOTIDE SEQUENCE [LARGE SCALE GENOMIC DNA]</scope>
    <source>
        <strain evidence="4">BS3660</strain>
    </source>
</reference>
<dbReference type="AlphaFoldDB" id="A0A231GB99"/>
<evidence type="ECO:0000313" key="3">
    <source>
        <dbReference type="EMBL" id="SEB48345.1"/>
    </source>
</evidence>
<keyword evidence="4" id="KW-1185">Reference proteome</keyword>
<dbReference type="RefSeq" id="WP_090451808.1">
    <property type="nucleotide sequence ID" value="NZ_FNTC01000002.1"/>
</dbReference>
<evidence type="ECO:0000256" key="2">
    <source>
        <dbReference type="SAM" id="Phobius"/>
    </source>
</evidence>
<feature type="transmembrane region" description="Helical" evidence="2">
    <location>
        <begin position="178"/>
        <end position="199"/>
    </location>
</feature>
<feature type="region of interest" description="Disordered" evidence="1">
    <location>
        <begin position="313"/>
        <end position="352"/>
    </location>
</feature>
<feature type="compositionally biased region" description="Pro residues" evidence="1">
    <location>
        <begin position="245"/>
        <end position="257"/>
    </location>
</feature>
<organism evidence="3 4">
    <name type="scientific">Pseudomonas jessenii</name>
    <dbReference type="NCBI Taxonomy" id="77298"/>
    <lineage>
        <taxon>Bacteria</taxon>
        <taxon>Pseudomonadati</taxon>
        <taxon>Pseudomonadota</taxon>
        <taxon>Gammaproteobacteria</taxon>
        <taxon>Pseudomonadales</taxon>
        <taxon>Pseudomonadaceae</taxon>
        <taxon>Pseudomonas</taxon>
    </lineage>
</organism>
<dbReference type="InterPro" id="IPR022385">
    <property type="entry name" value="Rhs_assc_core"/>
</dbReference>
<dbReference type="EMBL" id="FNTC01000002">
    <property type="protein sequence ID" value="SEB48345.1"/>
    <property type="molecule type" value="Genomic_DNA"/>
</dbReference>
<dbReference type="SUPFAM" id="SSF56399">
    <property type="entry name" value="ADP-ribosylation"/>
    <property type="match status" value="1"/>
</dbReference>
<accession>A0A231GB99</accession>
<keyword evidence="2" id="KW-1133">Transmembrane helix</keyword>
<dbReference type="Gene3D" id="2.180.10.10">
    <property type="entry name" value="RHS repeat-associated core"/>
    <property type="match status" value="1"/>
</dbReference>
<feature type="transmembrane region" description="Helical" evidence="2">
    <location>
        <begin position="205"/>
        <end position="230"/>
    </location>
</feature>
<feature type="region of interest" description="Disordered" evidence="1">
    <location>
        <begin position="240"/>
        <end position="293"/>
    </location>
</feature>
<gene>
    <name evidence="3" type="ORF">SAMN04490187_0455</name>
</gene>
<keyword evidence="2" id="KW-0472">Membrane</keyword>
<name>A0A231GB99_PSEJE</name>
<evidence type="ECO:0000256" key="1">
    <source>
        <dbReference type="SAM" id="MobiDB-lite"/>
    </source>
</evidence>
<sequence>MPNSTRETVLCRYHYDPLDRQNGCTPLQQPAIQRFHCKSRLATEIQGSARWSIFQQDDQLLAQHSHLDAKVTATLLTTDQQRSVLNALEATQPNPLAYTPYGHRPAKNSLLSLLGFNGERPDPVTGHYHLGNGYRQFNPVLMRFNSPDSWSPFGEGGLNAYAYCSGDPVNKVDPNGHAFGSFLMVVGGIASIAGGVILVKKEGSAAFIGGLALMALGVAAIGAGIGGMMTSSFRSLADRRLSSSPPLPVRPSPPLPSTTPISFNIPKPLPNPRPTTPVSDLSRPNSTNGVFEPHTLDQLKSIGKFNIPRPNYNGTGGITSNSSFSGTSNVGANRAFNHPSSLDENIKTTRRA</sequence>
<dbReference type="NCBIfam" id="TIGR03696">
    <property type="entry name" value="Rhs_assc_core"/>
    <property type="match status" value="1"/>
</dbReference>